<evidence type="ECO:0000313" key="2">
    <source>
        <dbReference type="Proteomes" id="UP000518605"/>
    </source>
</evidence>
<dbReference type="SUPFAM" id="SSF111069">
    <property type="entry name" value="Hypothetical protein yfbM"/>
    <property type="match status" value="1"/>
</dbReference>
<gene>
    <name evidence="1" type="ORF">FHS16_001048</name>
</gene>
<accession>A0A7W5G8F1</accession>
<dbReference type="Pfam" id="PF08974">
    <property type="entry name" value="DUF1877"/>
    <property type="match status" value="1"/>
</dbReference>
<dbReference type="AlphaFoldDB" id="A0A7W5G8F1"/>
<organism evidence="1 2">
    <name type="scientific">Paenibacillus endophyticus</name>
    <dbReference type="NCBI Taxonomy" id="1294268"/>
    <lineage>
        <taxon>Bacteria</taxon>
        <taxon>Bacillati</taxon>
        <taxon>Bacillota</taxon>
        <taxon>Bacilli</taxon>
        <taxon>Bacillales</taxon>
        <taxon>Paenibacillaceae</taxon>
        <taxon>Paenibacillus</taxon>
    </lineage>
</organism>
<keyword evidence="2" id="KW-1185">Reference proteome</keyword>
<evidence type="ECO:0008006" key="3">
    <source>
        <dbReference type="Google" id="ProtNLM"/>
    </source>
</evidence>
<sequence>MGMIGYLQQLPMTQLNSLIARVDELGGVIIHEPFEEEVLDIDKAWHGIHFLLNGSSFGRKEPYENVILGGTPIGADEGYGPARYLTAEQVNDVSAALAQLSSDELESRFDPAGLSAESVYPSNSDWNDEDDKEYVLSYYTAVADYYRSAASKGYGMLLYLL</sequence>
<dbReference type="Gene3D" id="3.40.1760.10">
    <property type="entry name" value="YfbM-like super family"/>
    <property type="match status" value="1"/>
</dbReference>
<dbReference type="EMBL" id="JACHXW010000002">
    <property type="protein sequence ID" value="MBB3151014.1"/>
    <property type="molecule type" value="Genomic_DNA"/>
</dbReference>
<dbReference type="Proteomes" id="UP000518605">
    <property type="component" value="Unassembled WGS sequence"/>
</dbReference>
<comment type="caution">
    <text evidence="1">The sequence shown here is derived from an EMBL/GenBank/DDBJ whole genome shotgun (WGS) entry which is preliminary data.</text>
</comment>
<reference evidence="1 2" key="1">
    <citation type="submission" date="2020-08" db="EMBL/GenBank/DDBJ databases">
        <title>Genomic Encyclopedia of Type Strains, Phase III (KMG-III): the genomes of soil and plant-associated and newly described type strains.</title>
        <authorList>
            <person name="Whitman W."/>
        </authorList>
    </citation>
    <scope>NUCLEOTIDE SEQUENCE [LARGE SCALE GENOMIC DNA]</scope>
    <source>
        <strain evidence="1 2">CECT 8234</strain>
    </source>
</reference>
<dbReference type="RefSeq" id="WP_183559505.1">
    <property type="nucleotide sequence ID" value="NZ_CBCSLB010000009.1"/>
</dbReference>
<proteinExistence type="predicted"/>
<name>A0A7W5G8F1_9BACL</name>
<dbReference type="InterPro" id="IPR035944">
    <property type="entry name" value="YfbM-like_sf"/>
</dbReference>
<evidence type="ECO:0000313" key="1">
    <source>
        <dbReference type="EMBL" id="MBB3151014.1"/>
    </source>
</evidence>
<protein>
    <recommendedName>
        <fullName evidence="3">DUF1877 family protein</fullName>
    </recommendedName>
</protein>
<dbReference type="InterPro" id="IPR015068">
    <property type="entry name" value="DUF1877"/>
</dbReference>